<dbReference type="EMBL" id="FNOY01000005">
    <property type="protein sequence ID" value="SDX67382.1"/>
    <property type="molecule type" value="Genomic_DNA"/>
</dbReference>
<dbReference type="Proteomes" id="UP000198640">
    <property type="component" value="Unassembled WGS sequence"/>
</dbReference>
<dbReference type="RefSeq" id="WP_090411730.1">
    <property type="nucleotide sequence ID" value="NZ_FNOY01000005.1"/>
</dbReference>
<dbReference type="STRING" id="44576.SAMN05421881_100572"/>
<evidence type="ECO:0000313" key="2">
    <source>
        <dbReference type="EMBL" id="SDX67382.1"/>
    </source>
</evidence>
<dbReference type="Pfam" id="PF07254">
    <property type="entry name" value="Cpta_toxin"/>
    <property type="match status" value="1"/>
</dbReference>
<dbReference type="AlphaFoldDB" id="A0A1H3DLI4"/>
<dbReference type="OrthoDB" id="9182772at2"/>
<reference evidence="2 3" key="1">
    <citation type="submission" date="2016-10" db="EMBL/GenBank/DDBJ databases">
        <authorList>
            <person name="de Groot N.N."/>
        </authorList>
    </citation>
    <scope>NUCLEOTIDE SEQUENCE [LARGE SCALE GENOMIC DNA]</scope>
    <source>
        <strain evidence="2 3">Nm1</strain>
    </source>
</reference>
<feature type="transmembrane region" description="Helical" evidence="1">
    <location>
        <begin position="36"/>
        <end position="54"/>
    </location>
</feature>
<evidence type="ECO:0000256" key="1">
    <source>
        <dbReference type="SAM" id="Phobius"/>
    </source>
</evidence>
<keyword evidence="1" id="KW-0472">Membrane</keyword>
<keyword evidence="3" id="KW-1185">Reference proteome</keyword>
<keyword evidence="1" id="KW-1133">Transmembrane helix</keyword>
<dbReference type="InterPro" id="IPR009883">
    <property type="entry name" value="YgfX"/>
</dbReference>
<proteinExistence type="predicted"/>
<accession>A0A1H3DLI4</accession>
<evidence type="ECO:0000313" key="3">
    <source>
        <dbReference type="Proteomes" id="UP000198640"/>
    </source>
</evidence>
<gene>
    <name evidence="2" type="ORF">SAMN05421881_100572</name>
</gene>
<keyword evidence="1" id="KW-0812">Transmembrane</keyword>
<name>A0A1H3DLI4_9PROT</name>
<protein>
    <submittedName>
        <fullName evidence="2">Toxin CptA</fullName>
    </submittedName>
</protein>
<organism evidence="2 3">
    <name type="scientific">Nitrosomonas halophila</name>
    <dbReference type="NCBI Taxonomy" id="44576"/>
    <lineage>
        <taxon>Bacteria</taxon>
        <taxon>Pseudomonadati</taxon>
        <taxon>Pseudomonadota</taxon>
        <taxon>Betaproteobacteria</taxon>
        <taxon>Nitrosomonadales</taxon>
        <taxon>Nitrosomonadaceae</taxon>
        <taxon>Nitrosomonas</taxon>
    </lineage>
</organism>
<sequence>MVKLNIQLHASRQLAALQGLAHGAAAGAMWPTALPVLLKIGMTLLLAGSLYYYFRQFAWLNSPQAIVKLQLSGRNGCRVSLLTNNHLDCRIDGNTFVASYMVVLCLKAEHAVWRRTIVILPDAIDAEAFRLLRVWLRWKWRDVRD</sequence>